<dbReference type="PANTHER" id="PTHR37305:SF1">
    <property type="entry name" value="MEMBRANE PROTEIN"/>
    <property type="match status" value="1"/>
</dbReference>
<dbReference type="Pfam" id="PF12679">
    <property type="entry name" value="ABC2_membrane_2"/>
    <property type="match status" value="1"/>
</dbReference>
<gene>
    <name evidence="2" type="ORF">UFOPK2907_01213</name>
</gene>
<reference evidence="2" key="1">
    <citation type="submission" date="2020-05" db="EMBL/GenBank/DDBJ databases">
        <authorList>
            <person name="Chiriac C."/>
            <person name="Salcher M."/>
            <person name="Ghai R."/>
            <person name="Kavagutti S V."/>
        </authorList>
    </citation>
    <scope>NUCLEOTIDE SEQUENCE</scope>
</reference>
<organism evidence="2">
    <name type="scientific">freshwater metagenome</name>
    <dbReference type="NCBI Taxonomy" id="449393"/>
    <lineage>
        <taxon>unclassified sequences</taxon>
        <taxon>metagenomes</taxon>
        <taxon>ecological metagenomes</taxon>
    </lineage>
</organism>
<keyword evidence="1" id="KW-0812">Transmembrane</keyword>
<evidence type="ECO:0000313" key="2">
    <source>
        <dbReference type="EMBL" id="CAB4781776.1"/>
    </source>
</evidence>
<dbReference type="PANTHER" id="PTHR37305">
    <property type="entry name" value="INTEGRAL MEMBRANE PROTEIN-RELATED"/>
    <property type="match status" value="1"/>
</dbReference>
<dbReference type="GO" id="GO:0005886">
    <property type="term" value="C:plasma membrane"/>
    <property type="evidence" value="ECO:0007669"/>
    <property type="project" value="UniProtKB-SubCell"/>
</dbReference>
<feature type="transmembrane region" description="Helical" evidence="1">
    <location>
        <begin position="16"/>
        <end position="34"/>
    </location>
</feature>
<accession>A0A6J6WEA4</accession>
<feature type="transmembrane region" description="Helical" evidence="1">
    <location>
        <begin position="188"/>
        <end position="209"/>
    </location>
</feature>
<protein>
    <submittedName>
        <fullName evidence="2">Unannotated protein</fullName>
    </submittedName>
</protein>
<feature type="transmembrane region" description="Helical" evidence="1">
    <location>
        <begin position="157"/>
        <end position="181"/>
    </location>
</feature>
<feature type="transmembrane region" description="Helical" evidence="1">
    <location>
        <begin position="238"/>
        <end position="257"/>
    </location>
</feature>
<name>A0A6J6WEA4_9ZZZZ</name>
<feature type="transmembrane region" description="Helical" evidence="1">
    <location>
        <begin position="118"/>
        <end position="145"/>
    </location>
</feature>
<dbReference type="GO" id="GO:0140359">
    <property type="term" value="F:ABC-type transporter activity"/>
    <property type="evidence" value="ECO:0007669"/>
    <property type="project" value="InterPro"/>
</dbReference>
<proteinExistence type="predicted"/>
<dbReference type="AlphaFoldDB" id="A0A6J6WEA4"/>
<dbReference type="EMBL" id="CAEZZR010000134">
    <property type="protein sequence ID" value="CAB4781776.1"/>
    <property type="molecule type" value="Genomic_DNA"/>
</dbReference>
<keyword evidence="1" id="KW-0472">Membrane</keyword>
<sequence>MRILFLKTWRDHRKTYLAWTLTLTFLIVIQMSIFPSVSKNKSTMQSFLDTFPDTIRKIFRMQDYTSGPGFLSTELYSMMIPLLIIAVGATWGAGATAEEEDEGTADLLFTLPISRTRILISKILATVSAISILGFLAMALILILRGRVDMEIASDKLLAATFSSISLGIFFTGISFVVGAFSRRKGAAVGVVTGIALVTFLIYSLSALVENFDSITPYNPMQWGLGSLPLFNGFDVPGILKLLAGGVVLLVMAVVVFDRKDINTP</sequence>
<keyword evidence="1" id="KW-1133">Transmembrane helix</keyword>
<evidence type="ECO:0000256" key="1">
    <source>
        <dbReference type="SAM" id="Phobius"/>
    </source>
</evidence>